<evidence type="ECO:0000256" key="4">
    <source>
        <dbReference type="ARBA" id="ARBA00030169"/>
    </source>
</evidence>
<organism evidence="6 7">
    <name type="scientific">Cognatishimia maritima</name>
    <dbReference type="NCBI Taxonomy" id="870908"/>
    <lineage>
        <taxon>Bacteria</taxon>
        <taxon>Pseudomonadati</taxon>
        <taxon>Pseudomonadota</taxon>
        <taxon>Alphaproteobacteria</taxon>
        <taxon>Rhodobacterales</taxon>
        <taxon>Paracoccaceae</taxon>
        <taxon>Cognatishimia</taxon>
    </lineage>
</organism>
<dbReference type="CDD" id="cd16841">
    <property type="entry name" value="RraA_family"/>
    <property type="match status" value="1"/>
</dbReference>
<dbReference type="RefSeq" id="WP_072794151.1">
    <property type="nucleotide sequence ID" value="NZ_FQWM01000009.1"/>
</dbReference>
<keyword evidence="7" id="KW-1185">Reference proteome</keyword>
<feature type="binding site" evidence="5">
    <location>
        <begin position="87"/>
        <end position="90"/>
    </location>
    <ligand>
        <name>substrate</name>
    </ligand>
</feature>
<evidence type="ECO:0000313" key="7">
    <source>
        <dbReference type="Proteomes" id="UP000184211"/>
    </source>
</evidence>
<dbReference type="Gene3D" id="3.50.30.40">
    <property type="entry name" value="Ribonuclease E inhibitor RraA/RraA-like"/>
    <property type="match status" value="1"/>
</dbReference>
<dbReference type="EMBL" id="FQWM01000009">
    <property type="protein sequence ID" value="SHH80510.1"/>
    <property type="molecule type" value="Genomic_DNA"/>
</dbReference>
<reference evidence="7" key="1">
    <citation type="submission" date="2016-11" db="EMBL/GenBank/DDBJ databases">
        <authorList>
            <person name="Varghese N."/>
            <person name="Submissions S."/>
        </authorList>
    </citation>
    <scope>NUCLEOTIDE SEQUENCE [LARGE SCALE GENOMIC DNA]</scope>
    <source>
        <strain evidence="7">DSM 28223</strain>
    </source>
</reference>
<dbReference type="PANTHER" id="PTHR33254:SF4">
    <property type="entry name" value="4-HYDROXY-4-METHYL-2-OXOGLUTARATE ALDOLASE 3-RELATED"/>
    <property type="match status" value="1"/>
</dbReference>
<keyword evidence="5" id="KW-0460">Magnesium</keyword>
<evidence type="ECO:0000313" key="6">
    <source>
        <dbReference type="EMBL" id="SHH80510.1"/>
    </source>
</evidence>
<evidence type="ECO:0000256" key="3">
    <source>
        <dbReference type="ARBA" id="ARBA00029596"/>
    </source>
</evidence>
<comment type="cofactor">
    <cofactor evidence="1">
        <name>a divalent metal cation</name>
        <dbReference type="ChEBI" id="CHEBI:60240"/>
    </cofactor>
</comment>
<keyword evidence="5" id="KW-0479">Metal-binding</keyword>
<protein>
    <recommendedName>
        <fullName evidence="2">Putative 4-hydroxy-4-methyl-2-oxoglutarate aldolase</fullName>
    </recommendedName>
    <alternativeName>
        <fullName evidence="3">Regulator of ribonuclease activity homolog</fullName>
    </alternativeName>
    <alternativeName>
        <fullName evidence="4">RraA-like protein</fullName>
    </alternativeName>
</protein>
<feature type="binding site" evidence="5">
    <location>
        <position position="109"/>
    </location>
    <ligand>
        <name>substrate</name>
    </ligand>
</feature>
<name>A0A1M5VZ98_9RHOB</name>
<dbReference type="GO" id="GO:0047443">
    <property type="term" value="F:4-hydroxy-4-methyl-2-oxoglutarate aldolase activity"/>
    <property type="evidence" value="ECO:0007669"/>
    <property type="project" value="TreeGrafter"/>
</dbReference>
<dbReference type="GO" id="GO:0008948">
    <property type="term" value="F:oxaloacetate decarboxylase activity"/>
    <property type="evidence" value="ECO:0007669"/>
    <property type="project" value="TreeGrafter"/>
</dbReference>
<evidence type="ECO:0000256" key="1">
    <source>
        <dbReference type="ARBA" id="ARBA00001968"/>
    </source>
</evidence>
<dbReference type="Proteomes" id="UP000184211">
    <property type="component" value="Unassembled WGS sequence"/>
</dbReference>
<dbReference type="STRING" id="870908.SAMN04488044_3327"/>
<accession>A0A1M5VZ98</accession>
<feature type="binding site" evidence="5">
    <location>
        <position position="110"/>
    </location>
    <ligand>
        <name>Mg(2+)</name>
        <dbReference type="ChEBI" id="CHEBI:18420"/>
    </ligand>
</feature>
<comment type="cofactor">
    <cofactor evidence="5">
        <name>Mg(2+)</name>
        <dbReference type="ChEBI" id="CHEBI:18420"/>
    </cofactor>
</comment>
<proteinExistence type="predicted"/>
<dbReference type="InterPro" id="IPR005493">
    <property type="entry name" value="RraA/RraA-like"/>
</dbReference>
<evidence type="ECO:0000256" key="5">
    <source>
        <dbReference type="PIRSR" id="PIRSR605493-1"/>
    </source>
</evidence>
<dbReference type="OrthoDB" id="9812532at2"/>
<evidence type="ECO:0000256" key="2">
    <source>
        <dbReference type="ARBA" id="ARBA00016549"/>
    </source>
</evidence>
<dbReference type="AlphaFoldDB" id="A0A1M5VZ98"/>
<dbReference type="Pfam" id="PF03737">
    <property type="entry name" value="RraA-like"/>
    <property type="match status" value="1"/>
</dbReference>
<dbReference type="PANTHER" id="PTHR33254">
    <property type="entry name" value="4-HYDROXY-4-METHYL-2-OXOGLUTARATE ALDOLASE 3-RELATED"/>
    <property type="match status" value="1"/>
</dbReference>
<dbReference type="InterPro" id="IPR036704">
    <property type="entry name" value="RraA/RraA-like_sf"/>
</dbReference>
<dbReference type="SUPFAM" id="SSF89562">
    <property type="entry name" value="RraA-like"/>
    <property type="match status" value="1"/>
</dbReference>
<sequence length="221" mass="23372">MTSLENRIKPLGTSTISDALDKLGLEGGVYDINPLFPGQLICGPAFTVRYVARGTSGGTVGDFIDDVAPGSVVVIDNQGRTDCTVWGDIMSRYAHKAGIEGTVIDGVCRDISGIGASGLAVYSRGFTMITGKDRVAMEQVQVPVSLSGVRVQPGDLIYGDDTGVVVIPLAHAERVVEAAERIAEREQIISEMVDQGVPLREARSKAEYHALQSAEIKPVGA</sequence>
<gene>
    <name evidence="6" type="ORF">SAMN04488044_3327</name>
</gene>
<dbReference type="GO" id="GO:0046872">
    <property type="term" value="F:metal ion binding"/>
    <property type="evidence" value="ECO:0007669"/>
    <property type="project" value="UniProtKB-KW"/>
</dbReference>